<feature type="region of interest" description="Disordered" evidence="9">
    <location>
        <begin position="181"/>
        <end position="313"/>
    </location>
</feature>
<dbReference type="Proteomes" id="UP000078237">
    <property type="component" value="Unassembled WGS sequence"/>
</dbReference>
<accession>A0A175VNN3</accession>
<comment type="cofactor">
    <cofactor evidence="1">
        <name>Zn(2+)</name>
        <dbReference type="ChEBI" id="CHEBI:29105"/>
    </cofactor>
</comment>
<dbReference type="PROSITE" id="PS50249">
    <property type="entry name" value="MPN"/>
    <property type="match status" value="1"/>
</dbReference>
<feature type="compositionally biased region" description="Basic and acidic residues" evidence="9">
    <location>
        <begin position="203"/>
        <end position="246"/>
    </location>
</feature>
<dbReference type="Gene3D" id="1.20.58.80">
    <property type="entry name" value="Phosphotransferase system, lactose/cellobiose-type IIA subunit"/>
    <property type="match status" value="1"/>
</dbReference>
<evidence type="ECO:0000256" key="7">
    <source>
        <dbReference type="ARBA" id="ARBA00022833"/>
    </source>
</evidence>
<gene>
    <name evidence="11" type="ORF">MMYC01_210307</name>
</gene>
<evidence type="ECO:0000256" key="1">
    <source>
        <dbReference type="ARBA" id="ARBA00001947"/>
    </source>
</evidence>
<dbReference type="SMART" id="SM00232">
    <property type="entry name" value="JAB_MPN"/>
    <property type="match status" value="1"/>
</dbReference>
<keyword evidence="8" id="KW-0482">Metalloprotease</keyword>
<dbReference type="OrthoDB" id="3640at2759"/>
<organism evidence="11 12">
    <name type="scientific">Madurella mycetomatis</name>
    <dbReference type="NCBI Taxonomy" id="100816"/>
    <lineage>
        <taxon>Eukaryota</taxon>
        <taxon>Fungi</taxon>
        <taxon>Dikarya</taxon>
        <taxon>Ascomycota</taxon>
        <taxon>Pezizomycotina</taxon>
        <taxon>Sordariomycetes</taxon>
        <taxon>Sordariomycetidae</taxon>
        <taxon>Sordariales</taxon>
        <taxon>Sordariales incertae sedis</taxon>
        <taxon>Madurella</taxon>
    </lineage>
</organism>
<dbReference type="InterPro" id="IPR037518">
    <property type="entry name" value="MPN"/>
</dbReference>
<keyword evidence="3" id="KW-0645">Protease</keyword>
<dbReference type="CDD" id="cd08066">
    <property type="entry name" value="MPN_AMSH_like"/>
    <property type="match status" value="1"/>
</dbReference>
<comment type="caution">
    <text evidence="11">The sequence shown here is derived from an EMBL/GenBank/DDBJ whole genome shotgun (WGS) entry which is preliminary data.</text>
</comment>
<dbReference type="Pfam" id="PF01398">
    <property type="entry name" value="JAB"/>
    <property type="match status" value="1"/>
</dbReference>
<keyword evidence="6" id="KW-0378">Hydrolase</keyword>
<dbReference type="AlphaFoldDB" id="A0A175VNN3"/>
<evidence type="ECO:0000256" key="6">
    <source>
        <dbReference type="ARBA" id="ARBA00022801"/>
    </source>
</evidence>
<feature type="compositionally biased region" description="Basic and acidic residues" evidence="9">
    <location>
        <begin position="127"/>
        <end position="142"/>
    </location>
</feature>
<feature type="compositionally biased region" description="Basic and acidic residues" evidence="9">
    <location>
        <begin position="281"/>
        <end position="298"/>
    </location>
</feature>
<proteinExistence type="inferred from homology"/>
<feature type="domain" description="MPN" evidence="10">
    <location>
        <begin position="332"/>
        <end position="460"/>
    </location>
</feature>
<name>A0A175VNN3_9PEZI</name>
<dbReference type="PANTHER" id="PTHR12947">
    <property type="entry name" value="AMSH-LIKE PROTEASE"/>
    <property type="match status" value="1"/>
</dbReference>
<keyword evidence="5" id="KW-0833">Ubl conjugation pathway</keyword>
<evidence type="ECO:0000256" key="5">
    <source>
        <dbReference type="ARBA" id="ARBA00022786"/>
    </source>
</evidence>
<feature type="compositionally biased region" description="Basic and acidic residues" evidence="9">
    <location>
        <begin position="181"/>
        <end position="193"/>
    </location>
</feature>
<reference evidence="11 12" key="1">
    <citation type="journal article" date="2016" name="Genome Announc.">
        <title>Genome Sequence of Madurella mycetomatis mm55, Isolated from a Human Mycetoma Case in Sudan.</title>
        <authorList>
            <person name="Smit S."/>
            <person name="Derks M.F."/>
            <person name="Bervoets S."/>
            <person name="Fahal A."/>
            <person name="van Leeuwen W."/>
            <person name="van Belkum A."/>
            <person name="van de Sande W.W."/>
        </authorList>
    </citation>
    <scope>NUCLEOTIDE SEQUENCE [LARGE SCALE GENOMIC DNA]</scope>
    <source>
        <strain evidence="12">mm55</strain>
    </source>
</reference>
<dbReference type="InterPro" id="IPR000555">
    <property type="entry name" value="JAMM/MPN+_dom"/>
</dbReference>
<dbReference type="FunFam" id="3.40.140.10:FF:000033">
    <property type="entry name" value="AMSH-like protease sst2"/>
    <property type="match status" value="1"/>
</dbReference>
<evidence type="ECO:0000256" key="4">
    <source>
        <dbReference type="ARBA" id="ARBA00022723"/>
    </source>
</evidence>
<dbReference type="GO" id="GO:0016020">
    <property type="term" value="C:membrane"/>
    <property type="evidence" value="ECO:0007669"/>
    <property type="project" value="TreeGrafter"/>
</dbReference>
<keyword evidence="12" id="KW-1185">Reference proteome</keyword>
<evidence type="ECO:0000313" key="12">
    <source>
        <dbReference type="Proteomes" id="UP000078237"/>
    </source>
</evidence>
<dbReference type="InterPro" id="IPR044098">
    <property type="entry name" value="STAMBP/STALP-like_MPN"/>
</dbReference>
<dbReference type="GO" id="GO:0006508">
    <property type="term" value="P:proteolysis"/>
    <property type="evidence" value="ECO:0007669"/>
    <property type="project" value="UniProtKB-KW"/>
</dbReference>
<evidence type="ECO:0000259" key="10">
    <source>
        <dbReference type="PROSITE" id="PS50249"/>
    </source>
</evidence>
<dbReference type="STRING" id="100816.A0A175VNN3"/>
<dbReference type="GO" id="GO:0005768">
    <property type="term" value="C:endosome"/>
    <property type="evidence" value="ECO:0007669"/>
    <property type="project" value="TreeGrafter"/>
</dbReference>
<dbReference type="VEuPathDB" id="FungiDB:MMYC01_210307"/>
<dbReference type="GO" id="GO:0061578">
    <property type="term" value="F:K63-linked deubiquitinase activity"/>
    <property type="evidence" value="ECO:0007669"/>
    <property type="project" value="InterPro"/>
</dbReference>
<dbReference type="SUPFAM" id="SSF102712">
    <property type="entry name" value="JAB1/MPN domain"/>
    <property type="match status" value="1"/>
</dbReference>
<dbReference type="GO" id="GO:0046872">
    <property type="term" value="F:metal ion binding"/>
    <property type="evidence" value="ECO:0007669"/>
    <property type="project" value="UniProtKB-KW"/>
</dbReference>
<dbReference type="Gene3D" id="3.40.140.10">
    <property type="entry name" value="Cytidine Deaminase, domain 2"/>
    <property type="match status" value="1"/>
</dbReference>
<protein>
    <submittedName>
        <fullName evidence="11">AMSH-like protease sst2</fullName>
    </submittedName>
</protein>
<keyword evidence="7" id="KW-0862">Zinc</keyword>
<evidence type="ECO:0000256" key="3">
    <source>
        <dbReference type="ARBA" id="ARBA00022670"/>
    </source>
</evidence>
<evidence type="ECO:0000256" key="8">
    <source>
        <dbReference type="ARBA" id="ARBA00023049"/>
    </source>
</evidence>
<evidence type="ECO:0000256" key="9">
    <source>
        <dbReference type="SAM" id="MobiDB-lite"/>
    </source>
</evidence>
<evidence type="ECO:0000256" key="2">
    <source>
        <dbReference type="ARBA" id="ARBA00010981"/>
    </source>
</evidence>
<dbReference type="GO" id="GO:0070536">
    <property type="term" value="P:protein K63-linked deubiquitination"/>
    <property type="evidence" value="ECO:0007669"/>
    <property type="project" value="InterPro"/>
</dbReference>
<comment type="similarity">
    <text evidence="2">Belongs to the peptidase M67C family.</text>
</comment>
<feature type="region of interest" description="Disordered" evidence="9">
    <location>
        <begin position="127"/>
        <end position="148"/>
    </location>
</feature>
<dbReference type="PANTHER" id="PTHR12947:SF13">
    <property type="entry name" value="FI19924P1"/>
    <property type="match status" value="1"/>
</dbReference>
<dbReference type="EMBL" id="LCTW02000658">
    <property type="protein sequence ID" value="KXX72821.1"/>
    <property type="molecule type" value="Genomic_DNA"/>
</dbReference>
<dbReference type="GO" id="GO:0140492">
    <property type="term" value="F:metal-dependent deubiquitinase activity"/>
    <property type="evidence" value="ECO:0007669"/>
    <property type="project" value="InterPro"/>
</dbReference>
<sequence>MMNNTMPIMVSRPMSAKELTSRAKDFEWNPRIGLKYWIRAAETIYHEGIGYFREGNISQAYLVLFRYSTLVLDYLNTHPEAKEPEARRALRPHHKRIPHVIEILESLRPDIEYIYDKWLEREAAQRDAAREARRPPSMPHERHAARHAGDGPSLFWNYNILDAKDHQDLAVDMAKEEMRRRRREIEASEDTQHKRQTANYLVERGKGPDRESRLHRMNDDELRRKMEETRRHMDRSQDYMKDDDGYRGSPKPATYHYPSFNKPGTFRYDSYESPVSASPPMRDETPRSKPPRPPKEPAGEPAPTVPPKVPNKDDSIIFGPGAYLENGQALRSIFLPRGLRDRFVEIAAEHTAKGIEMLGQLCGTSVRNALFITHLVIPDQVGTPDTCETKNEESFNQLCIEKGLELIGWIHTHPTQTCFMSSRDLHTHAPTQMMRPESIAIVCAPRHEPSWGIFRLTNPPGLPHIQNCQNPGFFHEHSIDNLYVQADHVYESEKLDFDVCDLRPGHKAGRWA</sequence>
<keyword evidence="4" id="KW-0479">Metal-binding</keyword>
<evidence type="ECO:0000313" key="11">
    <source>
        <dbReference type="EMBL" id="KXX72821.1"/>
    </source>
</evidence>